<dbReference type="EMBL" id="KV878211">
    <property type="protein sequence ID" value="OJJ37064.1"/>
    <property type="molecule type" value="Genomic_DNA"/>
</dbReference>
<keyword evidence="2" id="KW-1133">Transmembrane helix</keyword>
<dbReference type="Gene3D" id="1.20.58.340">
    <property type="entry name" value="Magnesium transport protein CorA, transmembrane region"/>
    <property type="match status" value="1"/>
</dbReference>
<dbReference type="GeneID" id="63751963"/>
<feature type="coiled-coil region" evidence="1">
    <location>
        <begin position="325"/>
        <end position="352"/>
    </location>
</feature>
<evidence type="ECO:0000313" key="4">
    <source>
        <dbReference type="EMBL" id="OJJ37064.1"/>
    </source>
</evidence>
<dbReference type="Proteomes" id="UP000184383">
    <property type="component" value="Unassembled WGS sequence"/>
</dbReference>
<evidence type="ECO:0000256" key="1">
    <source>
        <dbReference type="SAM" id="Coils"/>
    </source>
</evidence>
<dbReference type="VEuPathDB" id="FungiDB:ASPWEDRAFT_438160"/>
<name>A0A1L9RQ60_ASPWE</name>
<keyword evidence="1" id="KW-0175">Coiled coil</keyword>
<dbReference type="AlphaFoldDB" id="A0A1L9RQ60"/>
<gene>
    <name evidence="4" type="ORF">ASPWEDRAFT_438160</name>
</gene>
<reference evidence="5" key="1">
    <citation type="journal article" date="2017" name="Genome Biol.">
        <title>Comparative genomics reveals high biological diversity and specific adaptations in the industrially and medically important fungal genus Aspergillus.</title>
        <authorList>
            <person name="de Vries R.P."/>
            <person name="Riley R."/>
            <person name="Wiebenga A."/>
            <person name="Aguilar-Osorio G."/>
            <person name="Amillis S."/>
            <person name="Uchima C.A."/>
            <person name="Anderluh G."/>
            <person name="Asadollahi M."/>
            <person name="Askin M."/>
            <person name="Barry K."/>
            <person name="Battaglia E."/>
            <person name="Bayram O."/>
            <person name="Benocci T."/>
            <person name="Braus-Stromeyer S.A."/>
            <person name="Caldana C."/>
            <person name="Canovas D."/>
            <person name="Cerqueira G.C."/>
            <person name="Chen F."/>
            <person name="Chen W."/>
            <person name="Choi C."/>
            <person name="Clum A."/>
            <person name="Dos Santos R.A."/>
            <person name="Damasio A.R."/>
            <person name="Diallinas G."/>
            <person name="Emri T."/>
            <person name="Fekete E."/>
            <person name="Flipphi M."/>
            <person name="Freyberg S."/>
            <person name="Gallo A."/>
            <person name="Gournas C."/>
            <person name="Habgood R."/>
            <person name="Hainaut M."/>
            <person name="Harispe M.L."/>
            <person name="Henrissat B."/>
            <person name="Hilden K.S."/>
            <person name="Hope R."/>
            <person name="Hossain A."/>
            <person name="Karabika E."/>
            <person name="Karaffa L."/>
            <person name="Karanyi Z."/>
            <person name="Krasevec N."/>
            <person name="Kuo A."/>
            <person name="Kusch H."/>
            <person name="LaButti K."/>
            <person name="Lagendijk E.L."/>
            <person name="Lapidus A."/>
            <person name="Levasseur A."/>
            <person name="Lindquist E."/>
            <person name="Lipzen A."/>
            <person name="Logrieco A.F."/>
            <person name="MacCabe A."/>
            <person name="Maekelae M.R."/>
            <person name="Malavazi I."/>
            <person name="Melin P."/>
            <person name="Meyer V."/>
            <person name="Mielnichuk N."/>
            <person name="Miskei M."/>
            <person name="Molnar A.P."/>
            <person name="Mule G."/>
            <person name="Ngan C.Y."/>
            <person name="Orejas M."/>
            <person name="Orosz E."/>
            <person name="Ouedraogo J.P."/>
            <person name="Overkamp K.M."/>
            <person name="Park H.-S."/>
            <person name="Perrone G."/>
            <person name="Piumi F."/>
            <person name="Punt P.J."/>
            <person name="Ram A.F."/>
            <person name="Ramon A."/>
            <person name="Rauscher S."/>
            <person name="Record E."/>
            <person name="Riano-Pachon D.M."/>
            <person name="Robert V."/>
            <person name="Roehrig J."/>
            <person name="Ruller R."/>
            <person name="Salamov A."/>
            <person name="Salih N.S."/>
            <person name="Samson R.A."/>
            <person name="Sandor E."/>
            <person name="Sanguinetti M."/>
            <person name="Schuetze T."/>
            <person name="Sepcic K."/>
            <person name="Shelest E."/>
            <person name="Sherlock G."/>
            <person name="Sophianopoulou V."/>
            <person name="Squina F.M."/>
            <person name="Sun H."/>
            <person name="Susca A."/>
            <person name="Todd R.B."/>
            <person name="Tsang A."/>
            <person name="Unkles S.E."/>
            <person name="van de Wiele N."/>
            <person name="van Rossen-Uffink D."/>
            <person name="Oliveira J.V."/>
            <person name="Vesth T.C."/>
            <person name="Visser J."/>
            <person name="Yu J.-H."/>
            <person name="Zhou M."/>
            <person name="Andersen M.R."/>
            <person name="Archer D.B."/>
            <person name="Baker S.E."/>
            <person name="Benoit I."/>
            <person name="Brakhage A.A."/>
            <person name="Braus G.H."/>
            <person name="Fischer R."/>
            <person name="Frisvad J.C."/>
            <person name="Goldman G.H."/>
            <person name="Houbraken J."/>
            <person name="Oakley B."/>
            <person name="Pocsi I."/>
            <person name="Scazzocchio C."/>
            <person name="Seiboth B."/>
            <person name="vanKuyk P.A."/>
            <person name="Wortman J."/>
            <person name="Dyer P.S."/>
            <person name="Grigoriev I.V."/>
        </authorList>
    </citation>
    <scope>NUCLEOTIDE SEQUENCE [LARGE SCALE GENOMIC DNA]</scope>
    <source>
        <strain evidence="5">DTO 134E9</strain>
    </source>
</reference>
<dbReference type="OrthoDB" id="1046782at2759"/>
<evidence type="ECO:0000313" key="5">
    <source>
        <dbReference type="Proteomes" id="UP000184383"/>
    </source>
</evidence>
<keyword evidence="2" id="KW-0472">Membrane</keyword>
<evidence type="ECO:0000259" key="3">
    <source>
        <dbReference type="Pfam" id="PF26616"/>
    </source>
</evidence>
<feature type="transmembrane region" description="Helical" evidence="2">
    <location>
        <begin position="436"/>
        <end position="456"/>
    </location>
</feature>
<protein>
    <recommendedName>
        <fullName evidence="3">CorA-like transporter domain-containing protein</fullName>
    </recommendedName>
</protein>
<keyword evidence="5" id="KW-1185">Reference proteome</keyword>
<dbReference type="RefSeq" id="XP_040690740.1">
    <property type="nucleotide sequence ID" value="XM_040836115.1"/>
</dbReference>
<accession>A0A1L9RQ60</accession>
<organism evidence="4 5">
    <name type="scientific">Aspergillus wentii DTO 134E9</name>
    <dbReference type="NCBI Taxonomy" id="1073089"/>
    <lineage>
        <taxon>Eukaryota</taxon>
        <taxon>Fungi</taxon>
        <taxon>Dikarya</taxon>
        <taxon>Ascomycota</taxon>
        <taxon>Pezizomycotina</taxon>
        <taxon>Eurotiomycetes</taxon>
        <taxon>Eurotiomycetidae</taxon>
        <taxon>Eurotiales</taxon>
        <taxon>Aspergillaceae</taxon>
        <taxon>Aspergillus</taxon>
        <taxon>Aspergillus subgen. Cremei</taxon>
    </lineage>
</organism>
<proteinExistence type="predicted"/>
<evidence type="ECO:0000256" key="2">
    <source>
        <dbReference type="SAM" id="Phobius"/>
    </source>
</evidence>
<sequence length="518" mass="59455">MDLFKDRIERRSRHTFQADARESKLEAIRLCKSSHDIADITSQIVNASQIELWKRIACQHSQLFIIRQRNTWARLGISKELFQKFLDTYFVFPDIWKSIFALGFKLQENEFMFPGPCSKHSTTNQGEKYGMLCLPDCCYEIDRLEISYILRRVELNGRKCGPGESPWSIRQTAVYHQLGPRDDGEQYRSVYLLISPSPDFRNGLSHTMNTAATEELNPWMVHGLLVADSGRGWTEYLSWIEDQLQERAQPILLATVGDKNDVNLTNYKFRFDDIQDLKHLENSISSLQVILPTMLENITRVREICHRYCSRVCSLAPPCDCGNLLEEFDDNIDDTKRNIQRVQVLKERMESTTRLLTDLLSYEEANAMKGLAEESQEEGKVMSLLAFQSTKDAAAVKVLTVISLIYLPTTIVANFFSTEFVSGSNGSMQISPQVWILAAVSVPLTIITVALWWLCVRFASPLHQRYRSDSLVGGRDRRNMWRMMSPRGIEDIEQGFPREIAEGSPRRTAGRVSQEKIE</sequence>
<feature type="domain" description="CorA-like transporter" evidence="3">
    <location>
        <begin position="4"/>
        <end position="249"/>
    </location>
</feature>
<dbReference type="Pfam" id="PF26616">
    <property type="entry name" value="CorA-like"/>
    <property type="match status" value="1"/>
</dbReference>
<dbReference type="STRING" id="1073089.A0A1L9RQ60"/>
<keyword evidence="2" id="KW-0812">Transmembrane</keyword>
<dbReference type="InterPro" id="IPR058257">
    <property type="entry name" value="CorA-like_dom"/>
</dbReference>